<keyword evidence="3" id="KW-1185">Reference proteome</keyword>
<evidence type="ECO:0000313" key="2">
    <source>
        <dbReference type="EMBL" id="KAJ8869801.1"/>
    </source>
</evidence>
<dbReference type="EMBL" id="JARBHB010000013">
    <property type="protein sequence ID" value="KAJ8869801.1"/>
    <property type="molecule type" value="Genomic_DNA"/>
</dbReference>
<organism evidence="2 3">
    <name type="scientific">Dryococelus australis</name>
    <dbReference type="NCBI Taxonomy" id="614101"/>
    <lineage>
        <taxon>Eukaryota</taxon>
        <taxon>Metazoa</taxon>
        <taxon>Ecdysozoa</taxon>
        <taxon>Arthropoda</taxon>
        <taxon>Hexapoda</taxon>
        <taxon>Insecta</taxon>
        <taxon>Pterygota</taxon>
        <taxon>Neoptera</taxon>
        <taxon>Polyneoptera</taxon>
        <taxon>Phasmatodea</taxon>
        <taxon>Verophasmatodea</taxon>
        <taxon>Anareolatae</taxon>
        <taxon>Phasmatidae</taxon>
        <taxon>Eurycanthinae</taxon>
        <taxon>Dryococelus</taxon>
    </lineage>
</organism>
<evidence type="ECO:0000313" key="3">
    <source>
        <dbReference type="Proteomes" id="UP001159363"/>
    </source>
</evidence>
<name>A0ABQ9GE51_9NEOP</name>
<sequence>MATYFVPTVEKNMTRQGALCRYCQVLRRQYESVYEERNLAADEPQRRVNCYARPVSPRATTNRHSLQADGRQEVAWTGVTAPITPSTDQSERVDELRASARLSAHHLPRRNYGLFYSGLVKLSLHEAEEYPASKILAGLQKRLNATVYESARDAPEHSAQERLAFGLEHGETEFNRQVIYDIRGGELFCPDRDSSPTGILSAASRFAAPARTDQRPGFPRIHQRNQTPSGPHTANYPLFCSNLSIVQDIEVPLLDTQAFGSRQGRSRIFACGNCAGRCRSSADFLGDLPFPPPFHSSATPYSPRFTLFGSRPGHGHDVDDAASRLDQEEAADNFLHCRRIDFHPVDRKRCVWRTLNVTNSKYCATFLRAELNFVSRYTLSVHRHTLQIGLQAACKLSSLTSCEILTRSRTFDNKAPLDIWFNLVLPPPSRATHSCLQRFLVSSAPVFVQVRYANKSRMDYKLQLHLSVKRPSQKYGKIYRHSVPGGGPARFYARKAGDISQADNPFLEQSRTATSCGYNSSHPVWHALYECLQDIHGDSLPFLLQPFHELSPHPAIQFVLNMSYRVEVGPLCGRIQSANIVFGNVTIVFMLPRTNTSGPTPKALKHKSTDVLNYISSRVPNIFCPVTKLPMAESEVKVQRARLFRVHFNEDKDELRPYTIRNHAEHTEQTAPTVNLLTASALSTLSLSKFSSRSHIFRTHNADITHNSEIEVQADQKLVTTRDVVFRLSISCTSDFCVEHSPAGSPNFRKWESCRTMPLVGGFSQGSPVSSAPSFRRCSIFTSITLIGSQDLAVKSRPNLFSGDHGGVPGFSQVGIVPDDVGFLGDIPFPPHLHSGAAPYSPQSPSSALETSMLRACTGCFKRAHEPQNRERGTTPAHHNAWRLYDCSINIAVPPAEGAVSAAHVSRYLYPCLGDTPATSAYRCKAPSTIITRNYFPAVVNFTGSVSERVKIYADRVSEDICPAVNNEKKNKTGADQIRVASSISNLRAGWTPAFKVQKRGSYTGDTNTHA</sequence>
<gene>
    <name evidence="2" type="ORF">PR048_028809</name>
</gene>
<dbReference type="Proteomes" id="UP001159363">
    <property type="component" value="Chromosome 12"/>
</dbReference>
<protein>
    <submittedName>
        <fullName evidence="2">Uncharacterized protein</fullName>
    </submittedName>
</protein>
<feature type="region of interest" description="Disordered" evidence="1">
    <location>
        <begin position="211"/>
        <end position="231"/>
    </location>
</feature>
<reference evidence="2 3" key="1">
    <citation type="submission" date="2023-02" db="EMBL/GenBank/DDBJ databases">
        <title>LHISI_Scaffold_Assembly.</title>
        <authorList>
            <person name="Stuart O.P."/>
            <person name="Cleave R."/>
            <person name="Magrath M.J.L."/>
            <person name="Mikheyev A.S."/>
        </authorList>
    </citation>
    <scope>NUCLEOTIDE SEQUENCE [LARGE SCALE GENOMIC DNA]</scope>
    <source>
        <strain evidence="2">Daus_M_001</strain>
        <tissue evidence="2">Leg muscle</tissue>
    </source>
</reference>
<accession>A0ABQ9GE51</accession>
<proteinExistence type="predicted"/>
<evidence type="ECO:0000256" key="1">
    <source>
        <dbReference type="SAM" id="MobiDB-lite"/>
    </source>
</evidence>
<comment type="caution">
    <text evidence="2">The sequence shown here is derived from an EMBL/GenBank/DDBJ whole genome shotgun (WGS) entry which is preliminary data.</text>
</comment>